<accession>A0A9Q0UU09</accession>
<reference evidence="1" key="1">
    <citation type="submission" date="2022-11" db="EMBL/GenBank/DDBJ databases">
        <authorList>
            <person name="Hyden B.L."/>
            <person name="Feng K."/>
            <person name="Yates T."/>
            <person name="Jawdy S."/>
            <person name="Smart L.B."/>
            <person name="Muchero W."/>
        </authorList>
    </citation>
    <scope>NUCLEOTIDE SEQUENCE</scope>
    <source>
        <tissue evidence="1">Shoot tip</tissue>
    </source>
</reference>
<dbReference type="OrthoDB" id="834022at2759"/>
<evidence type="ECO:0000313" key="2">
    <source>
        <dbReference type="Proteomes" id="UP001151529"/>
    </source>
</evidence>
<reference evidence="1" key="2">
    <citation type="journal article" date="2023" name="Int. J. Mol. Sci.">
        <title>De Novo Assembly and Annotation of 11 Diverse Shrub Willow (Salix) Genomes Reveals Novel Gene Organization in Sex-Linked Regions.</title>
        <authorList>
            <person name="Hyden B."/>
            <person name="Feng K."/>
            <person name="Yates T.B."/>
            <person name="Jawdy S."/>
            <person name="Cereghino C."/>
            <person name="Smart L.B."/>
            <person name="Muchero W."/>
        </authorList>
    </citation>
    <scope>NUCLEOTIDE SEQUENCE [LARGE SCALE GENOMIC DNA]</scope>
    <source>
        <tissue evidence="1">Shoot tip</tissue>
    </source>
</reference>
<dbReference type="EMBL" id="JAPFFL010000003">
    <property type="protein sequence ID" value="KAJ6736415.1"/>
    <property type="molecule type" value="Genomic_DNA"/>
</dbReference>
<comment type="caution">
    <text evidence="1">The sequence shown here is derived from an EMBL/GenBank/DDBJ whole genome shotgun (WGS) entry which is preliminary data.</text>
</comment>
<sequence length="204" mass="22686">MCFSYDNAFQDSLVTQDCSECCKGLVEKVGDISGSVQKVLMKVADHCTELSVLTEINSEISPSLRGEESPDVHEIKSCTIQRFERIPTYDSIHLKDSTSTGYKEKVSLRSISINRRELPESALGWPLLQGANRPALEASRSSEVRNTSLVEWNSNEKNISSNLKTDDSIVKKCKIEGTIVQLFHASKTESIDGRSSREGEKFGH</sequence>
<organism evidence="1 2">
    <name type="scientific">Salix viminalis</name>
    <name type="common">Common osier</name>
    <name type="synonym">Basket willow</name>
    <dbReference type="NCBI Taxonomy" id="40686"/>
    <lineage>
        <taxon>Eukaryota</taxon>
        <taxon>Viridiplantae</taxon>
        <taxon>Streptophyta</taxon>
        <taxon>Embryophyta</taxon>
        <taxon>Tracheophyta</taxon>
        <taxon>Spermatophyta</taxon>
        <taxon>Magnoliopsida</taxon>
        <taxon>eudicotyledons</taxon>
        <taxon>Gunneridae</taxon>
        <taxon>Pentapetalae</taxon>
        <taxon>rosids</taxon>
        <taxon>fabids</taxon>
        <taxon>Malpighiales</taxon>
        <taxon>Salicaceae</taxon>
        <taxon>Saliceae</taxon>
        <taxon>Salix</taxon>
    </lineage>
</organism>
<proteinExistence type="predicted"/>
<gene>
    <name evidence="1" type="ORF">OIU85_018597</name>
</gene>
<name>A0A9Q0UU09_SALVM</name>
<evidence type="ECO:0000313" key="1">
    <source>
        <dbReference type="EMBL" id="KAJ6736415.1"/>
    </source>
</evidence>
<dbReference type="Proteomes" id="UP001151529">
    <property type="component" value="Chromosome 5"/>
</dbReference>
<keyword evidence="2" id="KW-1185">Reference proteome</keyword>
<dbReference type="AlphaFoldDB" id="A0A9Q0UU09"/>
<protein>
    <submittedName>
        <fullName evidence="1">Uncharacterized protein</fullName>
    </submittedName>
</protein>